<gene>
    <name evidence="1" type="ORF">BKA21_003620</name>
</gene>
<name>A0A7Y9JZN3_9CELL</name>
<dbReference type="AlphaFoldDB" id="A0A7Y9JZN3"/>
<protein>
    <submittedName>
        <fullName evidence="1">Uncharacterized protein</fullName>
    </submittedName>
</protein>
<reference evidence="1 2" key="1">
    <citation type="submission" date="2020-07" db="EMBL/GenBank/DDBJ databases">
        <title>Sequencing the genomes of 1000 actinobacteria strains.</title>
        <authorList>
            <person name="Klenk H.-P."/>
        </authorList>
    </citation>
    <scope>NUCLEOTIDE SEQUENCE [LARGE SCALE GENOMIC DNA]</scope>
    <source>
        <strain evidence="1 2">DSM 24482</strain>
    </source>
</reference>
<evidence type="ECO:0000313" key="1">
    <source>
        <dbReference type="EMBL" id="NYD88071.1"/>
    </source>
</evidence>
<proteinExistence type="predicted"/>
<organism evidence="1 2">
    <name type="scientific">Cellulomonas oligotrophica</name>
    <dbReference type="NCBI Taxonomy" id="931536"/>
    <lineage>
        <taxon>Bacteria</taxon>
        <taxon>Bacillati</taxon>
        <taxon>Actinomycetota</taxon>
        <taxon>Actinomycetes</taxon>
        <taxon>Micrococcales</taxon>
        <taxon>Cellulomonadaceae</taxon>
        <taxon>Cellulomonas</taxon>
    </lineage>
</organism>
<accession>A0A7Y9JZN3</accession>
<evidence type="ECO:0000313" key="2">
    <source>
        <dbReference type="Proteomes" id="UP000577956"/>
    </source>
</evidence>
<sequence>MTRVFAGEAGGRQVVDFVATTGPCQGSVLFALVLGAAQMAQWGLP</sequence>
<dbReference type="EMBL" id="JACCBK010000001">
    <property type="protein sequence ID" value="NYD88071.1"/>
    <property type="molecule type" value="Genomic_DNA"/>
</dbReference>
<comment type="caution">
    <text evidence="1">The sequence shown here is derived from an EMBL/GenBank/DDBJ whole genome shotgun (WGS) entry which is preliminary data.</text>
</comment>
<dbReference type="Proteomes" id="UP000577956">
    <property type="component" value="Unassembled WGS sequence"/>
</dbReference>